<dbReference type="RefSeq" id="XP_060293396.1">
    <property type="nucleotide sequence ID" value="XM_060440356.1"/>
</dbReference>
<dbReference type="EMBL" id="JAUIRO010000006">
    <property type="protein sequence ID" value="KAK0710092.1"/>
    <property type="molecule type" value="Genomic_DNA"/>
</dbReference>
<keyword evidence="3" id="KW-1185">Reference proteome</keyword>
<evidence type="ECO:0000313" key="3">
    <source>
        <dbReference type="Proteomes" id="UP001172101"/>
    </source>
</evidence>
<organism evidence="2 3">
    <name type="scientific">Lasiosphaeria miniovina</name>
    <dbReference type="NCBI Taxonomy" id="1954250"/>
    <lineage>
        <taxon>Eukaryota</taxon>
        <taxon>Fungi</taxon>
        <taxon>Dikarya</taxon>
        <taxon>Ascomycota</taxon>
        <taxon>Pezizomycotina</taxon>
        <taxon>Sordariomycetes</taxon>
        <taxon>Sordariomycetidae</taxon>
        <taxon>Sordariales</taxon>
        <taxon>Lasiosphaeriaceae</taxon>
        <taxon>Lasiosphaeria</taxon>
    </lineage>
</organism>
<evidence type="ECO:0000256" key="1">
    <source>
        <dbReference type="SAM" id="Phobius"/>
    </source>
</evidence>
<sequence>MEPLNPFFASLHPPKLNIVPSNLLLDAHCWIIGTETTGNNTFFRSQVVQCSYPISGGYGPTARYVYYFMAILSVVAHKQSWVATAALGSVIVYSSTAAIHALVLVYFRKLLTP</sequence>
<proteinExistence type="predicted"/>
<keyword evidence="1" id="KW-0812">Transmembrane</keyword>
<feature type="transmembrane region" description="Helical" evidence="1">
    <location>
        <begin position="81"/>
        <end position="107"/>
    </location>
</feature>
<keyword evidence="1" id="KW-0472">Membrane</keyword>
<protein>
    <submittedName>
        <fullName evidence="2">Uncharacterized protein</fullName>
    </submittedName>
</protein>
<dbReference type="GeneID" id="85323626"/>
<reference evidence="2" key="1">
    <citation type="submission" date="2023-06" db="EMBL/GenBank/DDBJ databases">
        <title>Genome-scale phylogeny and comparative genomics of the fungal order Sordariales.</title>
        <authorList>
            <consortium name="Lawrence Berkeley National Laboratory"/>
            <person name="Hensen N."/>
            <person name="Bonometti L."/>
            <person name="Westerberg I."/>
            <person name="Brannstrom I.O."/>
            <person name="Guillou S."/>
            <person name="Cros-Aarteil S."/>
            <person name="Calhoun S."/>
            <person name="Haridas S."/>
            <person name="Kuo A."/>
            <person name="Mondo S."/>
            <person name="Pangilinan J."/>
            <person name="Riley R."/>
            <person name="LaButti K."/>
            <person name="Andreopoulos B."/>
            <person name="Lipzen A."/>
            <person name="Chen C."/>
            <person name="Yanf M."/>
            <person name="Daum C."/>
            <person name="Ng V."/>
            <person name="Clum A."/>
            <person name="Steindorff A."/>
            <person name="Ohm R."/>
            <person name="Martin F."/>
            <person name="Silar P."/>
            <person name="Natvig D."/>
            <person name="Lalanne C."/>
            <person name="Gautier V."/>
            <person name="Ament-velasquez S.L."/>
            <person name="Kruys A."/>
            <person name="Hutchinson M.I."/>
            <person name="Powell A.J."/>
            <person name="Barry K."/>
            <person name="Miller A.N."/>
            <person name="Grigoriev I.V."/>
            <person name="Debuchy R."/>
            <person name="Gladieux P."/>
            <person name="Thoren M.H."/>
            <person name="Johannesson H."/>
        </authorList>
    </citation>
    <scope>NUCLEOTIDE SEQUENCE</scope>
    <source>
        <strain evidence="2">SMH2392-1A</strain>
    </source>
</reference>
<gene>
    <name evidence="2" type="ORF">B0T26DRAFT_679416</name>
</gene>
<keyword evidence="1" id="KW-1133">Transmembrane helix</keyword>
<accession>A0AA40DR11</accession>
<dbReference type="AlphaFoldDB" id="A0AA40DR11"/>
<name>A0AA40DR11_9PEZI</name>
<dbReference type="Proteomes" id="UP001172101">
    <property type="component" value="Unassembled WGS sequence"/>
</dbReference>
<comment type="caution">
    <text evidence="2">The sequence shown here is derived from an EMBL/GenBank/DDBJ whole genome shotgun (WGS) entry which is preliminary data.</text>
</comment>
<evidence type="ECO:0000313" key="2">
    <source>
        <dbReference type="EMBL" id="KAK0710092.1"/>
    </source>
</evidence>